<sequence length="289" mass="29216">MGNQRAPALRRSPRNLPWPDCASGLSGAGKSCFSGPGPAGKVRAADRQPRGGVRAASLDSPGGPRDPQAAVPPMTAPRASGSGSRHHPDLPGSGGPRERPPPFLPRVRGVPAAPPVSGTSQEAPPGFRPVSQRSQSPASSTADGQGAGADGPEPCGPTRSGAPRARPVASPGRGPPPTHYPLSPPACARQRPLAPAPHLRRAPAPSSPPEPAVYTGSDVSAPAPPPPQADAGWPQTKRLGADPNHSLRERGGDGPAPPCLGTEDLQMGQPGWGLRTGGQTPQGHPGFPL</sequence>
<feature type="compositionally biased region" description="Pro residues" evidence="1">
    <location>
        <begin position="173"/>
        <end position="184"/>
    </location>
</feature>
<evidence type="ECO:0000313" key="3">
    <source>
        <dbReference type="RefSeq" id="XP_036688212.1"/>
    </source>
</evidence>
<dbReference type="Proteomes" id="UP000694857">
    <property type="component" value="Chromosome 19"/>
</dbReference>
<protein>
    <submittedName>
        <fullName evidence="3">Proline-rich protein 2-like</fullName>
    </submittedName>
</protein>
<evidence type="ECO:0000256" key="1">
    <source>
        <dbReference type="SAM" id="MobiDB-lite"/>
    </source>
</evidence>
<dbReference type="RefSeq" id="XP_036688212.1">
    <property type="nucleotide sequence ID" value="XM_036832317.1"/>
</dbReference>
<feature type="compositionally biased region" description="Polar residues" evidence="1">
    <location>
        <begin position="131"/>
        <end position="143"/>
    </location>
</feature>
<keyword evidence="2" id="KW-1185">Reference proteome</keyword>
<dbReference type="AlphaFoldDB" id="A0A8B8VUW1"/>
<name>A0A8B8VUW1_BALMU</name>
<gene>
    <name evidence="3" type="primary">LOC118884603</name>
</gene>
<dbReference type="OrthoDB" id="10637546at2759"/>
<feature type="region of interest" description="Disordered" evidence="1">
    <location>
        <begin position="1"/>
        <end position="289"/>
    </location>
</feature>
<dbReference type="KEGG" id="bmus:118884603"/>
<proteinExistence type="predicted"/>
<organism evidence="2 3">
    <name type="scientific">Balaenoptera musculus</name>
    <name type="common">Blue whale</name>
    <dbReference type="NCBI Taxonomy" id="9771"/>
    <lineage>
        <taxon>Eukaryota</taxon>
        <taxon>Metazoa</taxon>
        <taxon>Chordata</taxon>
        <taxon>Craniata</taxon>
        <taxon>Vertebrata</taxon>
        <taxon>Euteleostomi</taxon>
        <taxon>Mammalia</taxon>
        <taxon>Eutheria</taxon>
        <taxon>Laurasiatheria</taxon>
        <taxon>Artiodactyla</taxon>
        <taxon>Whippomorpha</taxon>
        <taxon>Cetacea</taxon>
        <taxon>Mysticeti</taxon>
        <taxon>Balaenopteridae</taxon>
        <taxon>Balaenoptera</taxon>
    </lineage>
</organism>
<dbReference type="GeneID" id="118884603"/>
<accession>A0A8B8VUW1</accession>
<evidence type="ECO:0000313" key="2">
    <source>
        <dbReference type="Proteomes" id="UP000694857"/>
    </source>
</evidence>
<reference evidence="3" key="1">
    <citation type="submission" date="2025-08" db="UniProtKB">
        <authorList>
            <consortium name="RefSeq"/>
        </authorList>
    </citation>
    <scope>IDENTIFICATION</scope>
    <source>
        <tissue evidence="3">Epidermis and Blubber</tissue>
    </source>
</reference>
<feature type="compositionally biased region" description="Low complexity" evidence="1">
    <location>
        <begin position="188"/>
        <end position="197"/>
    </location>
</feature>